<dbReference type="InterPro" id="IPR050541">
    <property type="entry name" value="LRR_TM_domain-containing"/>
</dbReference>
<evidence type="ECO:0000256" key="8">
    <source>
        <dbReference type="ARBA" id="ARBA00023180"/>
    </source>
</evidence>
<keyword evidence="4" id="KW-0433">Leucine-rich repeat</keyword>
<keyword evidence="8" id="KW-0325">Glycoprotein</keyword>
<dbReference type="STRING" id="69293.ENSGACP00000013253"/>
<dbReference type="FunFam" id="3.80.10.10:FF:000770">
    <property type="entry name" value="Uncharacterized protein"/>
    <property type="match status" value="2"/>
</dbReference>
<dbReference type="SUPFAM" id="SSF52058">
    <property type="entry name" value="L domain-like"/>
    <property type="match status" value="2"/>
</dbReference>
<dbReference type="GO" id="GO:0005886">
    <property type="term" value="C:plasma membrane"/>
    <property type="evidence" value="ECO:0007669"/>
    <property type="project" value="TreeGrafter"/>
</dbReference>
<dbReference type="SMART" id="SM00013">
    <property type="entry name" value="LRRNT"/>
    <property type="match status" value="2"/>
</dbReference>
<keyword evidence="6" id="KW-0677">Repeat</keyword>
<dbReference type="InParanoid" id="G3P6N0"/>
<feature type="signal peptide" evidence="9">
    <location>
        <begin position="1"/>
        <end position="27"/>
    </location>
</feature>
<comment type="subcellular location">
    <subcellularLocation>
        <location evidence="1">Secreted</location>
    </subcellularLocation>
</comment>
<evidence type="ECO:0000256" key="3">
    <source>
        <dbReference type="ARBA" id="ARBA00022525"/>
    </source>
</evidence>
<dbReference type="InterPro" id="IPR032675">
    <property type="entry name" value="LRR_dom_sf"/>
</dbReference>
<dbReference type="Ensembl" id="ENSGACT00000013278.1">
    <property type="protein sequence ID" value="ENSGACP00000013253.1"/>
    <property type="gene ID" value="ENSGACG00000010035.1"/>
</dbReference>
<keyword evidence="7" id="KW-1015">Disulfide bond</keyword>
<dbReference type="OMA" id="VNLACNQ"/>
<dbReference type="GO" id="GO:0007399">
    <property type="term" value="P:nervous system development"/>
    <property type="evidence" value="ECO:0007669"/>
    <property type="project" value="UniProtKB-ARBA"/>
</dbReference>
<reference evidence="11" key="2">
    <citation type="submission" date="2024-04" db="UniProtKB">
        <authorList>
            <consortium name="Ensembl"/>
        </authorList>
    </citation>
    <scope>IDENTIFICATION</scope>
</reference>
<evidence type="ECO:0000256" key="9">
    <source>
        <dbReference type="SAM" id="SignalP"/>
    </source>
</evidence>
<evidence type="ECO:0000256" key="6">
    <source>
        <dbReference type="ARBA" id="ARBA00022737"/>
    </source>
</evidence>
<dbReference type="PANTHER" id="PTHR24369:SF214">
    <property type="entry name" value="GLYCOPROTEIN V PLATELET"/>
    <property type="match status" value="1"/>
</dbReference>
<evidence type="ECO:0000259" key="10">
    <source>
        <dbReference type="SMART" id="SM00013"/>
    </source>
</evidence>
<dbReference type="PANTHER" id="PTHR24369">
    <property type="entry name" value="ANTIGEN BSP, PUTATIVE-RELATED"/>
    <property type="match status" value="1"/>
</dbReference>
<evidence type="ECO:0000256" key="5">
    <source>
        <dbReference type="ARBA" id="ARBA00022729"/>
    </source>
</evidence>
<sequence>MGFCGWAAGTLWKTLILVTLPHLTCHALCPASCLCGLDGGVQCHGNTIADVPELLPVNASQLLLDRTNITVINKQSLARLRELFDLDLSSNRLSSLASGLFEGLTNLTNLNLCKNSIKKFPPTIFHNLTNLRVLAICYNELEVLEAGIFDDLVNLVELKIHRNKITSLPLHVFWALRNLKTLTLSSNRLEAIPEKSFYNMPKLNKLNLFNNPLQLSCNQLFPNCWICEPPKLFANYRLSSIPATSHQRYVQLAPLFCRSLLCHNKQQAHPPSTAFNAVVWACPGGCKCQETKILCSGLSDFPTSVPGSTTELWLYDNRLRRVEDGAFRNLTQLRLLVLSRNQISSVSTGAFGGLEHLEEISLHTNLLTTLQAGLFQGLPSLVNISLEHNSISSLPSGFLRGLSSLGEIDLRNNSFPNLKQESLDALAIAKDVLLQQNPWRCDKDILPLRDWLKKHTSKTNQTLVVCETPFSLSVITVCTSHSAPFVMIKCTSQRSLYCCTSRTDVACADDEPIVPSCGKHSLTSDSKHLPLNLKHIEISSTPLTLIPVGVFRGLPNLEKIILKLNKLRRLENGLFDGLVTVTELQLHGNEIESIEAGTFDSLENLVMLHLAKNNLSTVSTDWFSKLHKLQTLRLYENQLTTIPDDIFVNLPNLKEIGLQDNPWHCDCNLIPLHLWMK</sequence>
<dbReference type="GO" id="GO:0005576">
    <property type="term" value="C:extracellular region"/>
    <property type="evidence" value="ECO:0007669"/>
    <property type="project" value="UniProtKB-SubCell"/>
</dbReference>
<dbReference type="InterPro" id="IPR001611">
    <property type="entry name" value="Leu-rich_rpt"/>
</dbReference>
<organism evidence="11">
    <name type="scientific">Gasterosteus aculeatus</name>
    <name type="common">Three-spined stickleback</name>
    <dbReference type="NCBI Taxonomy" id="69293"/>
    <lineage>
        <taxon>Eukaryota</taxon>
        <taxon>Metazoa</taxon>
        <taxon>Chordata</taxon>
        <taxon>Craniata</taxon>
        <taxon>Vertebrata</taxon>
        <taxon>Euteleostomi</taxon>
        <taxon>Actinopterygii</taxon>
        <taxon>Neopterygii</taxon>
        <taxon>Teleostei</taxon>
        <taxon>Neoteleostei</taxon>
        <taxon>Acanthomorphata</taxon>
        <taxon>Eupercaria</taxon>
        <taxon>Perciformes</taxon>
        <taxon>Cottioidei</taxon>
        <taxon>Gasterosteales</taxon>
        <taxon>Gasterosteidae</taxon>
        <taxon>Gasterosteus</taxon>
    </lineage>
</organism>
<evidence type="ECO:0000256" key="2">
    <source>
        <dbReference type="ARBA" id="ARBA00022473"/>
    </source>
</evidence>
<feature type="chain" id="PRO_5003449273" description="LRRNT domain-containing protein" evidence="9">
    <location>
        <begin position="28"/>
        <end position="677"/>
    </location>
</feature>
<evidence type="ECO:0000256" key="7">
    <source>
        <dbReference type="ARBA" id="ARBA00023157"/>
    </source>
</evidence>
<dbReference type="Pfam" id="PF13855">
    <property type="entry name" value="LRR_8"/>
    <property type="match status" value="3"/>
</dbReference>
<dbReference type="eggNOG" id="KOG4237">
    <property type="taxonomic scope" value="Eukaryota"/>
</dbReference>
<keyword evidence="3" id="KW-0964">Secreted</keyword>
<proteinExistence type="predicted"/>
<dbReference type="AlphaFoldDB" id="G3P6N0"/>
<evidence type="ECO:0000313" key="11">
    <source>
        <dbReference type="Ensembl" id="ENSGACP00000013253.1"/>
    </source>
</evidence>
<dbReference type="InterPro" id="IPR000372">
    <property type="entry name" value="LRRNT"/>
</dbReference>
<dbReference type="PROSITE" id="PS51450">
    <property type="entry name" value="LRR"/>
    <property type="match status" value="2"/>
</dbReference>
<reference evidence="11" key="1">
    <citation type="submission" date="2006-01" db="EMBL/GenBank/DDBJ databases">
        <authorList>
            <person name="Lindblad-Toh K."/>
            <person name="Mauceli E."/>
            <person name="Grabherr M."/>
            <person name="Chang J.L."/>
            <person name="Lander E.S."/>
        </authorList>
    </citation>
    <scope>NUCLEOTIDE SEQUENCE [LARGE SCALE GENOMIC DNA]</scope>
</reference>
<protein>
    <recommendedName>
        <fullName evidence="10">LRRNT domain-containing protein</fullName>
    </recommendedName>
</protein>
<dbReference type="PRINTS" id="PR00019">
    <property type="entry name" value="LEURICHRPT"/>
</dbReference>
<dbReference type="Gene3D" id="3.80.10.10">
    <property type="entry name" value="Ribonuclease Inhibitor"/>
    <property type="match status" value="5"/>
</dbReference>
<dbReference type="Bgee" id="ENSGACG00000010035">
    <property type="expression patterns" value="Expressed in heart and 8 other cell types or tissues"/>
</dbReference>
<keyword evidence="5 9" id="KW-0732">Signal</keyword>
<accession>G3P6N0</accession>
<dbReference type="InterPro" id="IPR003591">
    <property type="entry name" value="Leu-rich_rpt_typical-subtyp"/>
</dbReference>
<feature type="domain" description="LRRNT" evidence="10">
    <location>
        <begin position="281"/>
        <end position="311"/>
    </location>
</feature>
<keyword evidence="2" id="KW-0217">Developmental protein</keyword>
<evidence type="ECO:0000256" key="1">
    <source>
        <dbReference type="ARBA" id="ARBA00004613"/>
    </source>
</evidence>
<name>G3P6N0_GASAC</name>
<feature type="domain" description="LRRNT" evidence="10">
    <location>
        <begin position="28"/>
        <end position="61"/>
    </location>
</feature>
<dbReference type="FunFam" id="3.80.10.10:FF:000002">
    <property type="entry name" value="Slit guidance ligand 2"/>
    <property type="match status" value="1"/>
</dbReference>
<dbReference type="SMART" id="SM00369">
    <property type="entry name" value="LRR_TYP"/>
    <property type="match status" value="16"/>
</dbReference>
<evidence type="ECO:0000256" key="4">
    <source>
        <dbReference type="ARBA" id="ARBA00022614"/>
    </source>
</evidence>